<reference evidence="1 2" key="1">
    <citation type="submission" date="2020-01" db="EMBL/GenBank/DDBJ databases">
        <title>Genome analysis of Anaerocolumna sp. CBA3638.</title>
        <authorList>
            <person name="Kim J."/>
            <person name="Roh S.W."/>
        </authorList>
    </citation>
    <scope>NUCLEOTIDE SEQUENCE [LARGE SCALE GENOMIC DNA]</scope>
    <source>
        <strain evidence="1 2">CBA3638</strain>
    </source>
</reference>
<keyword evidence="2" id="KW-1185">Reference proteome</keyword>
<dbReference type="Proteomes" id="UP000464314">
    <property type="component" value="Chromosome"/>
</dbReference>
<dbReference type="AlphaFoldDB" id="A0A6P1TJT5"/>
<gene>
    <name evidence="1" type="ORF">Ana3638_11755</name>
</gene>
<dbReference type="KEGG" id="anr:Ana3638_11755"/>
<sequence length="86" mass="9865">MHRSVIVDDTDVQNIIKTVSELQEEADRVTEESTPAEIKEAFHKHGEAQGYIRCLRDSKLVLVSDYGRLLMRNTRIGEKIKALKKL</sequence>
<proteinExistence type="predicted"/>
<name>A0A6P1TJT5_9FIRM</name>
<dbReference type="RefSeq" id="WP_161838189.1">
    <property type="nucleotide sequence ID" value="NZ_CP048000.1"/>
</dbReference>
<protein>
    <submittedName>
        <fullName evidence="1">Uncharacterized protein</fullName>
    </submittedName>
</protein>
<evidence type="ECO:0000313" key="2">
    <source>
        <dbReference type="Proteomes" id="UP000464314"/>
    </source>
</evidence>
<accession>A0A6P1TJT5</accession>
<dbReference type="EMBL" id="CP048000">
    <property type="protein sequence ID" value="QHQ61364.1"/>
    <property type="molecule type" value="Genomic_DNA"/>
</dbReference>
<organism evidence="1 2">
    <name type="scientific">Anaerocolumna sedimenticola</name>
    <dbReference type="NCBI Taxonomy" id="2696063"/>
    <lineage>
        <taxon>Bacteria</taxon>
        <taxon>Bacillati</taxon>
        <taxon>Bacillota</taxon>
        <taxon>Clostridia</taxon>
        <taxon>Lachnospirales</taxon>
        <taxon>Lachnospiraceae</taxon>
        <taxon>Anaerocolumna</taxon>
    </lineage>
</organism>
<evidence type="ECO:0000313" key="1">
    <source>
        <dbReference type="EMBL" id="QHQ61364.1"/>
    </source>
</evidence>